<feature type="domain" description="Putative plant transposon protein" evidence="1">
    <location>
        <begin position="13"/>
        <end position="123"/>
    </location>
</feature>
<comment type="caution">
    <text evidence="2">The sequence shown here is derived from an EMBL/GenBank/DDBJ whole genome shotgun (WGS) entry which is preliminary data.</text>
</comment>
<proteinExistence type="predicted"/>
<dbReference type="AlphaFoldDB" id="A0AAV3PAJ2"/>
<reference evidence="2 3" key="1">
    <citation type="submission" date="2024-01" db="EMBL/GenBank/DDBJ databases">
        <title>The complete chloroplast genome sequence of Lithospermum erythrorhizon: insights into the phylogenetic relationship among Boraginaceae species and the maternal lineages of purple gromwells.</title>
        <authorList>
            <person name="Okada T."/>
            <person name="Watanabe K."/>
        </authorList>
    </citation>
    <scope>NUCLEOTIDE SEQUENCE [LARGE SCALE GENOMIC DNA]</scope>
</reference>
<keyword evidence="3" id="KW-1185">Reference proteome</keyword>
<name>A0AAV3PAJ2_LITER</name>
<dbReference type="Pfam" id="PF20167">
    <property type="entry name" value="Transposase_32"/>
    <property type="match status" value="1"/>
</dbReference>
<dbReference type="InterPro" id="IPR046796">
    <property type="entry name" value="Transposase_32_dom"/>
</dbReference>
<evidence type="ECO:0000259" key="1">
    <source>
        <dbReference type="Pfam" id="PF20167"/>
    </source>
</evidence>
<evidence type="ECO:0000313" key="2">
    <source>
        <dbReference type="EMBL" id="GAA0148644.1"/>
    </source>
</evidence>
<protein>
    <recommendedName>
        <fullName evidence="1">Putative plant transposon protein domain-containing protein</fullName>
    </recommendedName>
</protein>
<dbReference type="Proteomes" id="UP001454036">
    <property type="component" value="Unassembled WGS sequence"/>
</dbReference>
<accession>A0AAV3PAJ2</accession>
<evidence type="ECO:0000313" key="3">
    <source>
        <dbReference type="Proteomes" id="UP001454036"/>
    </source>
</evidence>
<organism evidence="2 3">
    <name type="scientific">Lithospermum erythrorhizon</name>
    <name type="common">Purple gromwell</name>
    <name type="synonym">Lithospermum officinale var. erythrorhizon</name>
    <dbReference type="NCBI Taxonomy" id="34254"/>
    <lineage>
        <taxon>Eukaryota</taxon>
        <taxon>Viridiplantae</taxon>
        <taxon>Streptophyta</taxon>
        <taxon>Embryophyta</taxon>
        <taxon>Tracheophyta</taxon>
        <taxon>Spermatophyta</taxon>
        <taxon>Magnoliopsida</taxon>
        <taxon>eudicotyledons</taxon>
        <taxon>Gunneridae</taxon>
        <taxon>Pentapetalae</taxon>
        <taxon>asterids</taxon>
        <taxon>lamiids</taxon>
        <taxon>Boraginales</taxon>
        <taxon>Boraginaceae</taxon>
        <taxon>Boraginoideae</taxon>
        <taxon>Lithospermeae</taxon>
        <taxon>Lithospermum</taxon>
    </lineage>
</organism>
<sequence length="166" mass="18427">MFHKVKLRGLVFDFSHVFISKLKLADITKTLTGRALSAWPTKGQLQASVLSLRYVLMHKVAIANLVPTSNNTNVSEAVGRMMYVMGFEQELDFGRVIFDQIMDHCRTGAKLKPIGFSSLICSTLIDQHPEVLKAEDGPGEDAKLLTITDKLMNGKHIVNVQIKGTE</sequence>
<dbReference type="EMBL" id="BAABME010001272">
    <property type="protein sequence ID" value="GAA0148644.1"/>
    <property type="molecule type" value="Genomic_DNA"/>
</dbReference>
<gene>
    <name evidence="2" type="ORF">LIER_08030</name>
</gene>